<dbReference type="Proteomes" id="UP000887575">
    <property type="component" value="Unassembled WGS sequence"/>
</dbReference>
<name>A0AAF3ES00_9BILA</name>
<accession>A0AAF3ES00</accession>
<dbReference type="WBParaSite" id="MBELARI_LOCUS16901">
    <property type="protein sequence ID" value="MBELARI_LOCUS16901"/>
    <property type="gene ID" value="MBELARI_LOCUS16901"/>
</dbReference>
<sequence>MAKTFEIGVISEILRSMTSVTAKMASNLESKVALIRFGSGRFGVLSPFNESHSGLLLSLLPPQHLLPPYVPDLEKLTTVPCFNDQCDDLVIKEEAGEPASYAANCEC</sequence>
<evidence type="ECO:0000313" key="1">
    <source>
        <dbReference type="Proteomes" id="UP000887575"/>
    </source>
</evidence>
<keyword evidence="1" id="KW-1185">Reference proteome</keyword>
<protein>
    <submittedName>
        <fullName evidence="2">Uncharacterized protein</fullName>
    </submittedName>
</protein>
<organism evidence="1 2">
    <name type="scientific">Mesorhabditis belari</name>
    <dbReference type="NCBI Taxonomy" id="2138241"/>
    <lineage>
        <taxon>Eukaryota</taxon>
        <taxon>Metazoa</taxon>
        <taxon>Ecdysozoa</taxon>
        <taxon>Nematoda</taxon>
        <taxon>Chromadorea</taxon>
        <taxon>Rhabditida</taxon>
        <taxon>Rhabditina</taxon>
        <taxon>Rhabditomorpha</taxon>
        <taxon>Rhabditoidea</taxon>
        <taxon>Rhabditidae</taxon>
        <taxon>Mesorhabditinae</taxon>
        <taxon>Mesorhabditis</taxon>
    </lineage>
</organism>
<reference evidence="2" key="1">
    <citation type="submission" date="2024-02" db="UniProtKB">
        <authorList>
            <consortium name="WormBaseParasite"/>
        </authorList>
    </citation>
    <scope>IDENTIFICATION</scope>
</reference>
<evidence type="ECO:0000313" key="2">
    <source>
        <dbReference type="WBParaSite" id="MBELARI_LOCUS16901"/>
    </source>
</evidence>
<proteinExistence type="predicted"/>
<dbReference type="AlphaFoldDB" id="A0AAF3ES00"/>